<reference evidence="2 3" key="1">
    <citation type="submission" date="2016-11" db="EMBL/GenBank/DDBJ databases">
        <title>Complete genome sequence of Sulfitobacter sp. AM1-D1, a toxic bacteria associated with marine dinoflagellate Alexandrium minutum in East China Sea.</title>
        <authorList>
            <person name="Yang Q."/>
            <person name="Zhang X."/>
            <person name="Tian X."/>
        </authorList>
    </citation>
    <scope>NUCLEOTIDE SEQUENCE [LARGE SCALE GENOMIC DNA]</scope>
    <source>
        <strain evidence="2 3">AM1-D1</strain>
    </source>
</reference>
<dbReference type="Proteomes" id="UP000181897">
    <property type="component" value="Chromosome"/>
</dbReference>
<proteinExistence type="predicted"/>
<dbReference type="KEGG" id="suam:BOO69_04950"/>
<feature type="compositionally biased region" description="Polar residues" evidence="1">
    <location>
        <begin position="141"/>
        <end position="150"/>
    </location>
</feature>
<accession>A0A1J0WEV4</accession>
<name>A0A1J0WEV4_9RHOB</name>
<gene>
    <name evidence="2" type="ORF">BOO69_04950</name>
</gene>
<dbReference type="AlphaFoldDB" id="A0A1J0WEV4"/>
<feature type="region of interest" description="Disordered" evidence="1">
    <location>
        <begin position="130"/>
        <end position="150"/>
    </location>
</feature>
<evidence type="ECO:0000313" key="2">
    <source>
        <dbReference type="EMBL" id="APE42844.1"/>
    </source>
</evidence>
<dbReference type="EMBL" id="CP018076">
    <property type="protein sequence ID" value="APE42844.1"/>
    <property type="molecule type" value="Genomic_DNA"/>
</dbReference>
<keyword evidence="3" id="KW-1185">Reference proteome</keyword>
<evidence type="ECO:0008006" key="4">
    <source>
        <dbReference type="Google" id="ProtNLM"/>
    </source>
</evidence>
<dbReference type="OrthoDB" id="7847741at2"/>
<organism evidence="2 3">
    <name type="scientific">Sulfitobacter alexandrii</name>
    <dbReference type="NCBI Taxonomy" id="1917485"/>
    <lineage>
        <taxon>Bacteria</taxon>
        <taxon>Pseudomonadati</taxon>
        <taxon>Pseudomonadota</taxon>
        <taxon>Alphaproteobacteria</taxon>
        <taxon>Rhodobacterales</taxon>
        <taxon>Roseobacteraceae</taxon>
        <taxon>Sulfitobacter</taxon>
    </lineage>
</organism>
<dbReference type="STRING" id="1917485.BOO69_04950"/>
<sequence>MNRVLLIVAVLVVGGGLIAGFAIVGGPQYARMERHDNERANDLRALADYHRCRIAAEDGNAGTAATPGCLGYERAPDLVDPVTGAPYRYEDTGRDGFRICATFETEMLRRETAGPPSSFLTFDGREGCVEHGVRSGDDAATGTTPDRSRD</sequence>
<dbReference type="RefSeq" id="WP_071970859.1">
    <property type="nucleotide sequence ID" value="NZ_CP018076.1"/>
</dbReference>
<evidence type="ECO:0000313" key="3">
    <source>
        <dbReference type="Proteomes" id="UP000181897"/>
    </source>
</evidence>
<protein>
    <recommendedName>
        <fullName evidence="4">Type II secretion system protein</fullName>
    </recommendedName>
</protein>
<evidence type="ECO:0000256" key="1">
    <source>
        <dbReference type="SAM" id="MobiDB-lite"/>
    </source>
</evidence>